<dbReference type="InterPro" id="IPR011335">
    <property type="entry name" value="Restrct_endonuc-II-like"/>
</dbReference>
<dbReference type="InterPro" id="IPR052906">
    <property type="entry name" value="Type_IV_Methyl-Rstrct_Enzyme"/>
</dbReference>
<feature type="region of interest" description="Disordered" evidence="2">
    <location>
        <begin position="176"/>
        <end position="224"/>
    </location>
</feature>
<keyword evidence="3" id="KW-0812">Transmembrane</keyword>
<evidence type="ECO:0000313" key="6">
    <source>
        <dbReference type="Proteomes" id="UP000283805"/>
    </source>
</evidence>
<dbReference type="EMBL" id="RAPO01000002">
    <property type="protein sequence ID" value="RKD95651.1"/>
    <property type="molecule type" value="Genomic_DNA"/>
</dbReference>
<accession>A0A3R7HY92</accession>
<protein>
    <submittedName>
        <fullName evidence="5">Zinc ribbon protein</fullName>
    </submittedName>
</protein>
<comment type="caution">
    <text evidence="5">The sequence shown here is derived from an EMBL/GenBank/DDBJ whole genome shotgun (WGS) entry which is preliminary data.</text>
</comment>
<feature type="compositionally biased region" description="Low complexity" evidence="2">
    <location>
        <begin position="197"/>
        <end position="214"/>
    </location>
</feature>
<dbReference type="SUPFAM" id="SSF52980">
    <property type="entry name" value="Restriction endonuclease-like"/>
    <property type="match status" value="1"/>
</dbReference>
<evidence type="ECO:0000313" key="5">
    <source>
        <dbReference type="EMBL" id="RKD95651.1"/>
    </source>
</evidence>
<keyword evidence="3" id="KW-0472">Membrane</keyword>
<dbReference type="InterPro" id="IPR007560">
    <property type="entry name" value="Restrct_endonuc_IV_Mrr"/>
</dbReference>
<dbReference type="Proteomes" id="UP000283805">
    <property type="component" value="Unassembled WGS sequence"/>
</dbReference>
<dbReference type="AlphaFoldDB" id="A0A3R7HY92"/>
<evidence type="ECO:0000256" key="2">
    <source>
        <dbReference type="SAM" id="MobiDB-lite"/>
    </source>
</evidence>
<feature type="transmembrane region" description="Helical" evidence="3">
    <location>
        <begin position="293"/>
        <end position="314"/>
    </location>
</feature>
<evidence type="ECO:0000256" key="1">
    <source>
        <dbReference type="SAM" id="Coils"/>
    </source>
</evidence>
<name>A0A3R7HY92_9EURY</name>
<feature type="compositionally biased region" description="Acidic residues" evidence="2">
    <location>
        <begin position="176"/>
        <end position="187"/>
    </location>
</feature>
<feature type="domain" description="Restriction endonuclease type IV Mrr" evidence="4">
    <location>
        <begin position="44"/>
        <end position="158"/>
    </location>
</feature>
<keyword evidence="3" id="KW-1133">Transmembrane helix</keyword>
<feature type="compositionally biased region" description="Basic and acidic residues" evidence="2">
    <location>
        <begin position="215"/>
        <end position="224"/>
    </location>
</feature>
<feature type="compositionally biased region" description="Polar residues" evidence="2">
    <location>
        <begin position="330"/>
        <end position="342"/>
    </location>
</feature>
<dbReference type="Gene3D" id="3.40.1350.10">
    <property type="match status" value="1"/>
</dbReference>
<keyword evidence="1" id="KW-0175">Coiled coil</keyword>
<reference evidence="5 6" key="1">
    <citation type="submission" date="2018-09" db="EMBL/GenBank/DDBJ databases">
        <title>Genomic Encyclopedia of Archaeal and Bacterial Type Strains, Phase II (KMG-II): from individual species to whole genera.</title>
        <authorList>
            <person name="Goeker M."/>
        </authorList>
    </citation>
    <scope>NUCLEOTIDE SEQUENCE [LARGE SCALE GENOMIC DNA]</scope>
    <source>
        <strain evidence="5 6">DSM 13151</strain>
    </source>
</reference>
<sequence length="695" mass="78323">MRKCSACGAEISADDKYCSDCGADLSEPDAINFDVDSSRILNGLREMDEIEFEHFVADLWQKLGWETEVTQASADAGIDVVAEKEKPYPQKQLIQAKRYSEGNTVSSSDVQQYSALKQQKDGVDASVIVTTSSFSRDAEKRGRELNVKLVDGNQLLDIIDDLDAYGLLEEYLDLSEEETEEAEEALETVETRDNVAEQVSPSESTTEPTTAVSEKTSRSHTQVEKEVGLPDTKWRKGVMAATGGWIVVLFGLSVLPDALGGFLVLFSWILLPIALYKDAAEVKQYTDWPKYRWAYILPSLVWIIAVVPGLIYLWKRRNLEPSVSADLSVETTLEGSESGDSGQDQEEAPVVEDSVDTEPDSGFQINSLEYKGNRFHYQYSDSPTGRWRAAYGRSHDTDDRFFLFGGDNIRVTEPLENVGTLDGKAAVSNNGVAAVIDNLDQEELSGKLYVFDSSGEQLLGHFLNANVEACTVSEDGRYAAAATLNPDCSTYIFDVERGEQVLKHENLDGNKTDIEFRSDDDGLHLYLFENRDEDPLYAIDLEGEVIWKSEELQRQERLQQLMESSRTDDLEEALDLLEEAYELAEEENEQKNVARKLADTHWSLAQNTEYDTDEWWQHLNQAKAYYTEILPWYDGKQGVAKVSRKQGKYHIDQGNEETALELFRSIAKLEEEYDVQLLTEADERRLKELSGEKVE</sequence>
<feature type="transmembrane region" description="Helical" evidence="3">
    <location>
        <begin position="245"/>
        <end position="273"/>
    </location>
</feature>
<dbReference type="InterPro" id="IPR011856">
    <property type="entry name" value="tRNA_endonuc-like_dom_sf"/>
</dbReference>
<dbReference type="InterPro" id="IPR011044">
    <property type="entry name" value="Quino_amine_DH_bsu"/>
</dbReference>
<feature type="coiled-coil region" evidence="1">
    <location>
        <begin position="567"/>
        <end position="597"/>
    </location>
</feature>
<dbReference type="GO" id="GO:0015666">
    <property type="term" value="F:restriction endodeoxyribonuclease activity"/>
    <property type="evidence" value="ECO:0007669"/>
    <property type="project" value="TreeGrafter"/>
</dbReference>
<gene>
    <name evidence="5" type="ORF">ATJ93_2512</name>
</gene>
<feature type="region of interest" description="Disordered" evidence="2">
    <location>
        <begin position="330"/>
        <end position="359"/>
    </location>
</feature>
<keyword evidence="6" id="KW-1185">Reference proteome</keyword>
<dbReference type="GO" id="GO:0009307">
    <property type="term" value="P:DNA restriction-modification system"/>
    <property type="evidence" value="ECO:0007669"/>
    <property type="project" value="InterPro"/>
</dbReference>
<organism evidence="5 6">
    <name type="scientific">Halopiger aswanensis</name>
    <dbReference type="NCBI Taxonomy" id="148449"/>
    <lineage>
        <taxon>Archaea</taxon>
        <taxon>Methanobacteriati</taxon>
        <taxon>Methanobacteriota</taxon>
        <taxon>Stenosarchaea group</taxon>
        <taxon>Halobacteria</taxon>
        <taxon>Halobacteriales</taxon>
        <taxon>Natrialbaceae</taxon>
        <taxon>Halopiger</taxon>
    </lineage>
</organism>
<dbReference type="Pfam" id="PF04471">
    <property type="entry name" value="Mrr_cat"/>
    <property type="match status" value="1"/>
</dbReference>
<feature type="compositionally biased region" description="Acidic residues" evidence="2">
    <location>
        <begin position="343"/>
        <end position="359"/>
    </location>
</feature>
<dbReference type="SUPFAM" id="SSF50969">
    <property type="entry name" value="YVTN repeat-like/Quinoprotein amine dehydrogenase"/>
    <property type="match status" value="1"/>
</dbReference>
<dbReference type="PANTHER" id="PTHR30015:SF7">
    <property type="entry name" value="TYPE IV METHYL-DIRECTED RESTRICTION ENZYME ECOKMRR"/>
    <property type="match status" value="1"/>
</dbReference>
<dbReference type="GO" id="GO:0003677">
    <property type="term" value="F:DNA binding"/>
    <property type="evidence" value="ECO:0007669"/>
    <property type="project" value="InterPro"/>
</dbReference>
<evidence type="ECO:0000259" key="4">
    <source>
        <dbReference type="Pfam" id="PF04471"/>
    </source>
</evidence>
<dbReference type="PANTHER" id="PTHR30015">
    <property type="entry name" value="MRR RESTRICTION SYSTEM PROTEIN"/>
    <property type="match status" value="1"/>
</dbReference>
<evidence type="ECO:0000256" key="3">
    <source>
        <dbReference type="SAM" id="Phobius"/>
    </source>
</evidence>
<proteinExistence type="predicted"/>